<keyword evidence="1" id="KW-0812">Transmembrane</keyword>
<protein>
    <submittedName>
        <fullName evidence="2">Uncharacterized protein</fullName>
    </submittedName>
</protein>
<sequence>MAAQLHFTKNAFALHLLLQRFERLVNIVVTNENLHGAVNSFWVRFISVTRDMAFQLRVVALPYSFWVMQFLPCGLCGFLSPRNL</sequence>
<dbReference type="AlphaFoldDB" id="G6XIH7"/>
<dbReference type="STRING" id="1088869.GMO_13870"/>
<accession>G6XIH7</accession>
<gene>
    <name evidence="2" type="ORF">GMO_13870</name>
</gene>
<evidence type="ECO:0000313" key="3">
    <source>
        <dbReference type="Proteomes" id="UP000004949"/>
    </source>
</evidence>
<keyword evidence="1" id="KW-1133">Transmembrane helix</keyword>
<reference evidence="2 3" key="1">
    <citation type="submission" date="2011-10" db="EMBL/GenBank/DDBJ databases">
        <title>Genome sequence of Gluconobacter morbifer G707, isolated from Drosophila gut.</title>
        <authorList>
            <person name="Lee W.-J."/>
            <person name="Kim E.-K."/>
        </authorList>
    </citation>
    <scope>NUCLEOTIDE SEQUENCE [LARGE SCALE GENOMIC DNA]</scope>
    <source>
        <strain evidence="2 3">G707</strain>
    </source>
</reference>
<feature type="transmembrane region" description="Helical" evidence="1">
    <location>
        <begin position="60"/>
        <end position="79"/>
    </location>
</feature>
<dbReference type="PATRIC" id="fig|1088869.3.peg.1388"/>
<keyword evidence="3" id="KW-1185">Reference proteome</keyword>
<evidence type="ECO:0000256" key="1">
    <source>
        <dbReference type="SAM" id="Phobius"/>
    </source>
</evidence>
<proteinExistence type="predicted"/>
<name>G6XIH7_9PROT</name>
<dbReference type="EMBL" id="AGQV01000002">
    <property type="protein sequence ID" value="EHH68617.1"/>
    <property type="molecule type" value="Genomic_DNA"/>
</dbReference>
<comment type="caution">
    <text evidence="2">The sequence shown here is derived from an EMBL/GenBank/DDBJ whole genome shotgun (WGS) entry which is preliminary data.</text>
</comment>
<dbReference type="Proteomes" id="UP000004949">
    <property type="component" value="Unassembled WGS sequence"/>
</dbReference>
<keyword evidence="1" id="KW-0472">Membrane</keyword>
<evidence type="ECO:0000313" key="2">
    <source>
        <dbReference type="EMBL" id="EHH68617.1"/>
    </source>
</evidence>
<organism evidence="2 3">
    <name type="scientific">Gluconobacter morbifer G707</name>
    <dbReference type="NCBI Taxonomy" id="1088869"/>
    <lineage>
        <taxon>Bacteria</taxon>
        <taxon>Pseudomonadati</taxon>
        <taxon>Pseudomonadota</taxon>
        <taxon>Alphaproteobacteria</taxon>
        <taxon>Acetobacterales</taxon>
        <taxon>Acetobacteraceae</taxon>
        <taxon>Gluconobacter</taxon>
    </lineage>
</organism>